<evidence type="ECO:0000256" key="2">
    <source>
        <dbReference type="ARBA" id="ARBA00018577"/>
    </source>
</evidence>
<dbReference type="Bgee" id="ENSORLG00000019603">
    <property type="expression patterns" value="Expressed in mesonephros and 15 other cell types or tissues"/>
</dbReference>
<reference evidence="6" key="3">
    <citation type="submission" date="2025-09" db="UniProtKB">
        <authorList>
            <consortium name="Ensembl"/>
        </authorList>
    </citation>
    <scope>IDENTIFICATION</scope>
    <source>
        <strain evidence="6">Hd-rR</strain>
    </source>
</reference>
<comment type="subcellular location">
    <subcellularLocation>
        <location evidence="4">Peroxisome membrane</location>
    </subcellularLocation>
</comment>
<dbReference type="Proteomes" id="UP000001038">
    <property type="component" value="Chromosome 3"/>
</dbReference>
<reference evidence="6 7" key="1">
    <citation type="journal article" date="2007" name="Nature">
        <title>The medaka draft genome and insights into vertebrate genome evolution.</title>
        <authorList>
            <person name="Kasahara M."/>
            <person name="Naruse K."/>
            <person name="Sasaki S."/>
            <person name="Nakatani Y."/>
            <person name="Qu W."/>
            <person name="Ahsan B."/>
            <person name="Yamada T."/>
            <person name="Nagayasu Y."/>
            <person name="Doi K."/>
            <person name="Kasai Y."/>
            <person name="Jindo T."/>
            <person name="Kobayashi D."/>
            <person name="Shimada A."/>
            <person name="Toyoda A."/>
            <person name="Kuroki Y."/>
            <person name="Fujiyama A."/>
            <person name="Sasaki T."/>
            <person name="Shimizu A."/>
            <person name="Asakawa S."/>
            <person name="Shimizu N."/>
            <person name="Hashimoto S."/>
            <person name="Yang J."/>
            <person name="Lee Y."/>
            <person name="Matsushima K."/>
            <person name="Sugano S."/>
            <person name="Sakaizumi M."/>
            <person name="Narita T."/>
            <person name="Ohishi K."/>
            <person name="Haga S."/>
            <person name="Ohta F."/>
            <person name="Nomoto H."/>
            <person name="Nogata K."/>
            <person name="Morishita T."/>
            <person name="Endo T."/>
            <person name="Shin-I T."/>
            <person name="Takeda H."/>
            <person name="Morishita S."/>
            <person name="Kohara Y."/>
        </authorList>
    </citation>
    <scope>NUCLEOTIDE SEQUENCE [LARGE SCALE GENOMIC DNA]</scope>
    <source>
        <strain evidence="6 7">Hd-rR</strain>
    </source>
</reference>
<dbReference type="GO" id="GO:0007031">
    <property type="term" value="P:peroxisome organization"/>
    <property type="evidence" value="ECO:0000318"/>
    <property type="project" value="GO_Central"/>
</dbReference>
<proteinExistence type="inferred from homology"/>
<evidence type="ECO:0000313" key="7">
    <source>
        <dbReference type="Proteomes" id="UP000001038"/>
    </source>
</evidence>
<dbReference type="STRING" id="8090.ENSORLP00000040677"/>
<evidence type="ECO:0000256" key="5">
    <source>
        <dbReference type="SAM" id="MobiDB-lite"/>
    </source>
</evidence>
<protein>
    <recommendedName>
        <fullName evidence="2 4">Peroxisomal membrane protein PEX16</fullName>
    </recommendedName>
</protein>
<dbReference type="Ensembl" id="ENSORLT00000027960.1">
    <property type="protein sequence ID" value="ENSORLP00000040677.1"/>
    <property type="gene ID" value="ENSORLG00000019603.2"/>
</dbReference>
<dbReference type="PANTHER" id="PTHR13299">
    <property type="entry name" value="PEROXISOMAL MEMBRANE PROTEIN PEX16"/>
    <property type="match status" value="1"/>
</dbReference>
<feature type="region of interest" description="Disordered" evidence="5">
    <location>
        <begin position="203"/>
        <end position="233"/>
    </location>
</feature>
<keyword evidence="3 4" id="KW-0962">Peroxisome biogenesis</keyword>
<dbReference type="InterPro" id="IPR013919">
    <property type="entry name" value="Pex16"/>
</dbReference>
<dbReference type="PANTHER" id="PTHR13299:SF0">
    <property type="entry name" value="PEROXISOMAL MEMBRANE PROTEIN PEX16"/>
    <property type="match status" value="1"/>
</dbReference>
<evidence type="ECO:0000256" key="3">
    <source>
        <dbReference type="ARBA" id="ARBA00022593"/>
    </source>
</evidence>
<keyword evidence="4" id="KW-0576">Peroxisome</keyword>
<reference evidence="6" key="2">
    <citation type="submission" date="2025-08" db="UniProtKB">
        <authorList>
            <consortium name="Ensembl"/>
        </authorList>
    </citation>
    <scope>IDENTIFICATION</scope>
    <source>
        <strain evidence="6">Hd-rR</strain>
    </source>
</reference>
<gene>
    <name evidence="6" type="primary">PEX16</name>
    <name evidence="6" type="synonym">pex16</name>
</gene>
<evidence type="ECO:0000313" key="6">
    <source>
        <dbReference type="Ensembl" id="ENSORLP00000040677.1"/>
    </source>
</evidence>
<dbReference type="AlphaFoldDB" id="A0A3B3I970"/>
<sequence>MRKSGLEATEAAPLCSDRPVRRMSCMKDYVDRVSRVYERYTEYVRRNPAATAQLENTVRTLSYLIAGRFADCHEISELVYSTSNLLVLFNDSILRKGLGRSLPASVSQQRILTWLSVLEYVEVFLEMGACKLWGEVGRWLVIGLIQIWKAALRLVLLLLYKSGLQTSPPIVPLDRGAECVGEDDGGQQEDAGFVGRRSGRVIRPLSSAPPLQTPQLWGAPTPKRRSSSTQSCSPTPLGLLETVAECVFIGRPLVHLLCLGLCGARSWKPWFLSGFLELSSFGVLSDVKFQNRWEKAEMRRRAFLLLYYLLRSPFYDQYSQEKILFLLRLLAEHVPGIGLVAREYHESFMSMNFCRASNPHAILDDPPPLPLTCSSYHDKGG</sequence>
<dbReference type="GO" id="GO:0005778">
    <property type="term" value="C:peroxisomal membrane"/>
    <property type="evidence" value="ECO:0000318"/>
    <property type="project" value="GO_Central"/>
</dbReference>
<dbReference type="Pfam" id="PF08610">
    <property type="entry name" value="Pex16"/>
    <property type="match status" value="1"/>
</dbReference>
<dbReference type="GeneTree" id="ENSGT00390000017790"/>
<evidence type="ECO:0000256" key="1">
    <source>
        <dbReference type="ARBA" id="ARBA00009505"/>
    </source>
</evidence>
<accession>A0A3B3I970</accession>
<evidence type="ECO:0000256" key="4">
    <source>
        <dbReference type="RuleBase" id="RU365003"/>
    </source>
</evidence>
<name>A0A3B3I970_ORYLA</name>
<comment type="similarity">
    <text evidence="1 4">Belongs to the peroxin-16 family.</text>
</comment>
<organism evidence="6 7">
    <name type="scientific">Oryzias latipes</name>
    <name type="common">Japanese rice fish</name>
    <name type="synonym">Japanese killifish</name>
    <dbReference type="NCBI Taxonomy" id="8090"/>
    <lineage>
        <taxon>Eukaryota</taxon>
        <taxon>Metazoa</taxon>
        <taxon>Chordata</taxon>
        <taxon>Craniata</taxon>
        <taxon>Vertebrata</taxon>
        <taxon>Euteleostomi</taxon>
        <taxon>Actinopterygii</taxon>
        <taxon>Neopterygii</taxon>
        <taxon>Teleostei</taxon>
        <taxon>Neoteleostei</taxon>
        <taxon>Acanthomorphata</taxon>
        <taxon>Ovalentaria</taxon>
        <taxon>Atherinomorphae</taxon>
        <taxon>Beloniformes</taxon>
        <taxon>Adrianichthyidae</taxon>
        <taxon>Oryziinae</taxon>
        <taxon>Oryzias</taxon>
    </lineage>
</organism>
<dbReference type="InParanoid" id="A0A3B3I970"/>
<dbReference type="FunCoup" id="A0A3B3I970">
    <property type="interactions" value="1097"/>
</dbReference>
<keyword evidence="7" id="KW-1185">Reference proteome</keyword>